<accession>A0A381R825</accession>
<dbReference type="EMBL" id="UINC01001720">
    <property type="protein sequence ID" value="SUZ87354.1"/>
    <property type="molecule type" value="Genomic_DNA"/>
</dbReference>
<evidence type="ECO:0000313" key="1">
    <source>
        <dbReference type="EMBL" id="SUZ87354.1"/>
    </source>
</evidence>
<reference evidence="1" key="1">
    <citation type="submission" date="2018-05" db="EMBL/GenBank/DDBJ databases">
        <authorList>
            <person name="Lanie J.A."/>
            <person name="Ng W.-L."/>
            <person name="Kazmierczak K.M."/>
            <person name="Andrzejewski T.M."/>
            <person name="Davidsen T.M."/>
            <person name="Wayne K.J."/>
            <person name="Tettelin H."/>
            <person name="Glass J.I."/>
            <person name="Rusch D."/>
            <person name="Podicherti R."/>
            <person name="Tsui H.-C.T."/>
            <person name="Winkler M.E."/>
        </authorList>
    </citation>
    <scope>NUCLEOTIDE SEQUENCE</scope>
</reference>
<gene>
    <name evidence="1" type="ORF">METZ01_LOCUS40208</name>
</gene>
<dbReference type="AlphaFoldDB" id="A0A381R825"/>
<sequence>MAKQSISIETKKPPANVAGGFFIGG</sequence>
<proteinExistence type="predicted"/>
<organism evidence="1">
    <name type="scientific">marine metagenome</name>
    <dbReference type="NCBI Taxonomy" id="408172"/>
    <lineage>
        <taxon>unclassified sequences</taxon>
        <taxon>metagenomes</taxon>
        <taxon>ecological metagenomes</taxon>
    </lineage>
</organism>
<protein>
    <submittedName>
        <fullName evidence="1">Uncharacterized protein</fullName>
    </submittedName>
</protein>
<name>A0A381R825_9ZZZZ</name>